<feature type="transmembrane region" description="Helical" evidence="5">
    <location>
        <begin position="419"/>
        <end position="438"/>
    </location>
</feature>
<keyword evidence="4 5" id="KW-0472">Membrane</keyword>
<dbReference type="Pfam" id="PF07690">
    <property type="entry name" value="MFS_1"/>
    <property type="match status" value="1"/>
</dbReference>
<feature type="transmembrane region" description="Helical" evidence="5">
    <location>
        <begin position="150"/>
        <end position="169"/>
    </location>
</feature>
<evidence type="ECO:0000313" key="8">
    <source>
        <dbReference type="Proteomes" id="UP000664132"/>
    </source>
</evidence>
<evidence type="ECO:0000256" key="5">
    <source>
        <dbReference type="SAM" id="Phobius"/>
    </source>
</evidence>
<name>A0A8H7T4A4_9HELO</name>
<dbReference type="OrthoDB" id="5410178at2759"/>
<comment type="caution">
    <text evidence="7">The sequence shown here is derived from an EMBL/GenBank/DDBJ whole genome shotgun (WGS) entry which is preliminary data.</text>
</comment>
<feature type="transmembrane region" description="Helical" evidence="5">
    <location>
        <begin position="238"/>
        <end position="257"/>
    </location>
</feature>
<evidence type="ECO:0000313" key="7">
    <source>
        <dbReference type="EMBL" id="KAG4413184.1"/>
    </source>
</evidence>
<dbReference type="PANTHER" id="PTHR23502">
    <property type="entry name" value="MAJOR FACILITATOR SUPERFAMILY"/>
    <property type="match status" value="1"/>
</dbReference>
<dbReference type="SUPFAM" id="SSF103473">
    <property type="entry name" value="MFS general substrate transporter"/>
    <property type="match status" value="1"/>
</dbReference>
<feature type="transmembrane region" description="Helical" evidence="5">
    <location>
        <begin position="206"/>
        <end position="226"/>
    </location>
</feature>
<reference evidence="7" key="1">
    <citation type="submission" date="2021-02" db="EMBL/GenBank/DDBJ databases">
        <title>Genome sequence Cadophora malorum strain M34.</title>
        <authorList>
            <person name="Stefanovic E."/>
            <person name="Vu D."/>
            <person name="Scully C."/>
            <person name="Dijksterhuis J."/>
            <person name="Roader J."/>
            <person name="Houbraken J."/>
        </authorList>
    </citation>
    <scope>NUCLEOTIDE SEQUENCE</scope>
    <source>
        <strain evidence="7">M34</strain>
    </source>
</reference>
<evidence type="ECO:0000256" key="4">
    <source>
        <dbReference type="ARBA" id="ARBA00023136"/>
    </source>
</evidence>
<keyword evidence="3 5" id="KW-1133">Transmembrane helix</keyword>
<gene>
    <name evidence="7" type="ORF">IFR04_013686</name>
</gene>
<evidence type="ECO:0000256" key="1">
    <source>
        <dbReference type="ARBA" id="ARBA00004141"/>
    </source>
</evidence>
<feature type="transmembrane region" description="Helical" evidence="5">
    <location>
        <begin position="485"/>
        <end position="505"/>
    </location>
</feature>
<dbReference type="Gene3D" id="1.20.1250.20">
    <property type="entry name" value="MFS general substrate transporter like domains"/>
    <property type="match status" value="1"/>
</dbReference>
<evidence type="ECO:0000256" key="3">
    <source>
        <dbReference type="ARBA" id="ARBA00022989"/>
    </source>
</evidence>
<dbReference type="InterPro" id="IPR020846">
    <property type="entry name" value="MFS_dom"/>
</dbReference>
<feature type="transmembrane region" description="Helical" evidence="5">
    <location>
        <begin position="117"/>
        <end position="138"/>
    </location>
</feature>
<dbReference type="EMBL" id="JAFJYH010000329">
    <property type="protein sequence ID" value="KAG4413184.1"/>
    <property type="molecule type" value="Genomic_DNA"/>
</dbReference>
<keyword evidence="2 5" id="KW-0812">Transmembrane</keyword>
<proteinExistence type="predicted"/>
<protein>
    <recommendedName>
        <fullName evidence="6">Major facilitator superfamily (MFS) profile domain-containing protein</fullName>
    </recommendedName>
</protein>
<dbReference type="AlphaFoldDB" id="A0A8H7T4A4"/>
<dbReference type="InterPro" id="IPR011701">
    <property type="entry name" value="MFS"/>
</dbReference>
<feature type="transmembrane region" description="Helical" evidence="5">
    <location>
        <begin position="308"/>
        <end position="331"/>
    </location>
</feature>
<dbReference type="GO" id="GO:0016020">
    <property type="term" value="C:membrane"/>
    <property type="evidence" value="ECO:0007669"/>
    <property type="project" value="UniProtKB-SubCell"/>
</dbReference>
<dbReference type="PROSITE" id="PS50850">
    <property type="entry name" value="MFS"/>
    <property type="match status" value="1"/>
</dbReference>
<accession>A0A8H7T4A4</accession>
<feature type="transmembrane region" description="Helical" evidence="5">
    <location>
        <begin position="390"/>
        <end position="407"/>
    </location>
</feature>
<dbReference type="PANTHER" id="PTHR23502:SF157">
    <property type="entry name" value="MAJOR FACILITATOR SUPERFAMILY (MFS) PROFILE DOMAIN-CONTAINING PROTEIN-RELATED"/>
    <property type="match status" value="1"/>
</dbReference>
<sequence length="536" mass="59100">MDTPRAFEKSSSSDIYQALDAESKFNATAQTFDLDSTSVSPTSSALRCIDDLGLRLVEDDFVKWKPDAAAHPRNWCLWRKSFDSALVLILDLFTTAVSTAGPSVAEIAKDEYGLNRVTALVAFGSMYQFGQAFGGVIFPPYSEAFGRKSVYISSAFIYSLSCVFVAFVQGVYGAVIGRFVSGFVSAVPSIIVSGSLEDMFNMKSRVWMMYAWACATTGGLLLGPIYGSYIASILGWRWVFHIGAITTGIFAFLLFFIQESRPSRLLAQRLAVLHSQTGMSHLQINNPDHTPDLQTFAKVALRRPIRLFFTDPIVFVVSIMSAIGWALIYMFTESLPIVYGSFGLSRNQSSLMFLAIGAGIFFGIFPRLYDRRVLRKRIADGKPLHPEDKLVGFTYAAPSLALGLWWLTLTVPPASNLPFYTSIIGLLPIGFATNEFACTLSGYLADTYTIYASSAFAAMSFLRAVLGGVFPLIGEPMYVSLGNNWATVVLACVATLFCVTPTLLIKFGMHIRQRSKFAKYSLRINNETQVEDDNME</sequence>
<dbReference type="GO" id="GO:0022857">
    <property type="term" value="F:transmembrane transporter activity"/>
    <property type="evidence" value="ECO:0007669"/>
    <property type="project" value="InterPro"/>
</dbReference>
<feature type="transmembrane region" description="Helical" evidence="5">
    <location>
        <begin position="450"/>
        <end position="473"/>
    </location>
</feature>
<comment type="subcellular location">
    <subcellularLocation>
        <location evidence="1">Membrane</location>
        <topology evidence="1">Multi-pass membrane protein</topology>
    </subcellularLocation>
</comment>
<feature type="domain" description="Major facilitator superfamily (MFS) profile" evidence="6">
    <location>
        <begin position="80"/>
        <end position="509"/>
    </location>
</feature>
<evidence type="ECO:0000259" key="6">
    <source>
        <dbReference type="PROSITE" id="PS50850"/>
    </source>
</evidence>
<dbReference type="InterPro" id="IPR036259">
    <property type="entry name" value="MFS_trans_sf"/>
</dbReference>
<organism evidence="7 8">
    <name type="scientific">Cadophora malorum</name>
    <dbReference type="NCBI Taxonomy" id="108018"/>
    <lineage>
        <taxon>Eukaryota</taxon>
        <taxon>Fungi</taxon>
        <taxon>Dikarya</taxon>
        <taxon>Ascomycota</taxon>
        <taxon>Pezizomycotina</taxon>
        <taxon>Leotiomycetes</taxon>
        <taxon>Helotiales</taxon>
        <taxon>Ploettnerulaceae</taxon>
        <taxon>Cadophora</taxon>
    </lineage>
</organism>
<keyword evidence="8" id="KW-1185">Reference proteome</keyword>
<evidence type="ECO:0000256" key="2">
    <source>
        <dbReference type="ARBA" id="ARBA00022692"/>
    </source>
</evidence>
<dbReference type="Proteomes" id="UP000664132">
    <property type="component" value="Unassembled WGS sequence"/>
</dbReference>
<feature type="transmembrane region" description="Helical" evidence="5">
    <location>
        <begin position="351"/>
        <end position="369"/>
    </location>
</feature>